<organism evidence="11 12">
    <name type="scientific">Cyanobacterium stanieri (strain ATCC 29140 / PCC 7202)</name>
    <dbReference type="NCBI Taxonomy" id="292563"/>
    <lineage>
        <taxon>Bacteria</taxon>
        <taxon>Bacillati</taxon>
        <taxon>Cyanobacteriota</taxon>
        <taxon>Cyanophyceae</taxon>
        <taxon>Oscillatoriophycideae</taxon>
        <taxon>Chroococcales</taxon>
        <taxon>Geminocystaceae</taxon>
        <taxon>Cyanobacterium</taxon>
    </lineage>
</organism>
<dbReference type="eggNOG" id="COG0515">
    <property type="taxonomic scope" value="Bacteria"/>
</dbReference>
<dbReference type="PIRSF" id="PIRSF000647">
    <property type="entry name" value="Ser/Thr_PK_SpkB"/>
    <property type="match status" value="1"/>
</dbReference>
<dbReference type="HOGENOM" id="CLU_000288_135_5_3"/>
<keyword evidence="2 8" id="KW-0808">Transferase</keyword>
<dbReference type="Gene3D" id="1.10.510.10">
    <property type="entry name" value="Transferase(Phosphotransferase) domain 1"/>
    <property type="match status" value="1"/>
</dbReference>
<dbReference type="PROSITE" id="PS00107">
    <property type="entry name" value="PROTEIN_KINASE_ATP"/>
    <property type="match status" value="1"/>
</dbReference>
<dbReference type="SUPFAM" id="SSF56112">
    <property type="entry name" value="Protein kinase-like (PK-like)"/>
    <property type="match status" value="1"/>
</dbReference>
<name>K9YQ47_CYASC</name>
<dbReference type="PATRIC" id="fig|292563.3.peg.2699"/>
<evidence type="ECO:0000256" key="6">
    <source>
        <dbReference type="ARBA" id="ARBA00047899"/>
    </source>
</evidence>
<dbReference type="EMBL" id="CP003940">
    <property type="protein sequence ID" value="AFZ48525.1"/>
    <property type="molecule type" value="Genomic_DNA"/>
</dbReference>
<keyword evidence="1 8" id="KW-0723">Serine/threonine-protein kinase</keyword>
<dbReference type="CDD" id="cd14014">
    <property type="entry name" value="STKc_PknB_like"/>
    <property type="match status" value="1"/>
</dbReference>
<accession>K9YQ47</accession>
<dbReference type="BioCyc" id="CSTA292563:G1353-2585-MONOMER"/>
<evidence type="ECO:0000256" key="9">
    <source>
        <dbReference type="PROSITE-ProRule" id="PRU10141"/>
    </source>
</evidence>
<dbReference type="AlphaFoldDB" id="K9YQ47"/>
<comment type="catalytic activity">
    <reaction evidence="7 8">
        <text>L-seryl-[protein] + ATP = O-phospho-L-seryl-[protein] + ADP + H(+)</text>
        <dbReference type="Rhea" id="RHEA:17989"/>
        <dbReference type="Rhea" id="RHEA-COMP:9863"/>
        <dbReference type="Rhea" id="RHEA-COMP:11604"/>
        <dbReference type="ChEBI" id="CHEBI:15378"/>
        <dbReference type="ChEBI" id="CHEBI:29999"/>
        <dbReference type="ChEBI" id="CHEBI:30616"/>
        <dbReference type="ChEBI" id="CHEBI:83421"/>
        <dbReference type="ChEBI" id="CHEBI:456216"/>
        <dbReference type="EC" id="2.7.11.1"/>
    </reaction>
</comment>
<dbReference type="SMART" id="SM00220">
    <property type="entry name" value="S_TKc"/>
    <property type="match status" value="1"/>
</dbReference>
<dbReference type="eggNOG" id="COG1357">
    <property type="taxonomic scope" value="Bacteria"/>
</dbReference>
<proteinExistence type="inferred from homology"/>
<evidence type="ECO:0000256" key="3">
    <source>
        <dbReference type="ARBA" id="ARBA00022741"/>
    </source>
</evidence>
<keyword evidence="12" id="KW-1185">Reference proteome</keyword>
<comment type="catalytic activity">
    <reaction evidence="6 8">
        <text>L-threonyl-[protein] + ATP = O-phospho-L-threonyl-[protein] + ADP + H(+)</text>
        <dbReference type="Rhea" id="RHEA:46608"/>
        <dbReference type="Rhea" id="RHEA-COMP:11060"/>
        <dbReference type="Rhea" id="RHEA-COMP:11605"/>
        <dbReference type="ChEBI" id="CHEBI:15378"/>
        <dbReference type="ChEBI" id="CHEBI:30013"/>
        <dbReference type="ChEBI" id="CHEBI:30616"/>
        <dbReference type="ChEBI" id="CHEBI:61977"/>
        <dbReference type="ChEBI" id="CHEBI:456216"/>
        <dbReference type="EC" id="2.7.11.1"/>
    </reaction>
</comment>
<dbReference type="PROSITE" id="PS50011">
    <property type="entry name" value="PROTEIN_KINASE_DOM"/>
    <property type="match status" value="1"/>
</dbReference>
<reference evidence="12" key="1">
    <citation type="journal article" date="2013" name="Proc. Natl. Acad. Sci. U.S.A.">
        <title>Improving the coverage of the cyanobacterial phylum using diversity-driven genome sequencing.</title>
        <authorList>
            <person name="Shih P.M."/>
            <person name="Wu D."/>
            <person name="Latifi A."/>
            <person name="Axen S.D."/>
            <person name="Fewer D.P."/>
            <person name="Talla E."/>
            <person name="Calteau A."/>
            <person name="Cai F."/>
            <person name="Tandeau de Marsac N."/>
            <person name="Rippka R."/>
            <person name="Herdman M."/>
            <person name="Sivonen K."/>
            <person name="Coursin T."/>
            <person name="Laurent T."/>
            <person name="Goodwin L."/>
            <person name="Nolan M."/>
            <person name="Davenport K.W."/>
            <person name="Han C.S."/>
            <person name="Rubin E.M."/>
            <person name="Eisen J.A."/>
            <person name="Woyke T."/>
            <person name="Gugger M."/>
            <person name="Kerfeld C.A."/>
        </authorList>
    </citation>
    <scope>NUCLEOTIDE SEQUENCE [LARGE SCALE GENOMIC DNA]</scope>
    <source>
        <strain evidence="12">ATCC 29140 / PCC 7202</strain>
    </source>
</reference>
<evidence type="ECO:0000313" key="11">
    <source>
        <dbReference type="EMBL" id="AFZ48525.1"/>
    </source>
</evidence>
<keyword evidence="3 8" id="KW-0547">Nucleotide-binding</keyword>
<dbReference type="SUPFAM" id="SSF141571">
    <property type="entry name" value="Pentapeptide repeat-like"/>
    <property type="match status" value="1"/>
</dbReference>
<dbReference type="STRING" id="292563.Cyast_2582"/>
<dbReference type="Pfam" id="PF00805">
    <property type="entry name" value="Pentapeptide"/>
    <property type="match status" value="1"/>
</dbReference>
<dbReference type="GO" id="GO:0004674">
    <property type="term" value="F:protein serine/threonine kinase activity"/>
    <property type="evidence" value="ECO:0007669"/>
    <property type="project" value="UniProtKB-UniRule"/>
</dbReference>
<dbReference type="KEGG" id="csn:Cyast_2582"/>
<dbReference type="PANTHER" id="PTHR24363:SF0">
    <property type="entry name" value="SERINE_THREONINE KINASE LIKE DOMAIN CONTAINING 1"/>
    <property type="match status" value="1"/>
</dbReference>
<evidence type="ECO:0000259" key="10">
    <source>
        <dbReference type="PROSITE" id="PS50011"/>
    </source>
</evidence>
<dbReference type="PANTHER" id="PTHR24363">
    <property type="entry name" value="SERINE/THREONINE PROTEIN KINASE"/>
    <property type="match status" value="1"/>
</dbReference>
<keyword evidence="4 8" id="KW-0418">Kinase</keyword>
<feature type="domain" description="Protein kinase" evidence="10">
    <location>
        <begin position="36"/>
        <end position="303"/>
    </location>
</feature>
<dbReference type="InterPro" id="IPR011009">
    <property type="entry name" value="Kinase-like_dom_sf"/>
</dbReference>
<dbReference type="Gene3D" id="2.160.20.80">
    <property type="entry name" value="E3 ubiquitin-protein ligase SopA"/>
    <property type="match status" value="1"/>
</dbReference>
<dbReference type="GO" id="GO:0106310">
    <property type="term" value="F:protein serine kinase activity"/>
    <property type="evidence" value="ECO:0007669"/>
    <property type="project" value="RHEA"/>
</dbReference>
<dbReference type="InterPro" id="IPR000719">
    <property type="entry name" value="Prot_kinase_dom"/>
</dbReference>
<evidence type="ECO:0000256" key="8">
    <source>
        <dbReference type="PIRNR" id="PIRNR000647"/>
    </source>
</evidence>
<gene>
    <name evidence="11" type="ordered locus">Cyast_2582</name>
</gene>
<dbReference type="NCBIfam" id="NF045510">
    <property type="entry name" value="4Cys_prefix_kin"/>
    <property type="match status" value="1"/>
</dbReference>
<dbReference type="InterPro" id="IPR001646">
    <property type="entry name" value="5peptide_repeat"/>
</dbReference>
<dbReference type="InterPro" id="IPR016252">
    <property type="entry name" value="Ser/Thr_kinase_SpkB"/>
</dbReference>
<evidence type="ECO:0000313" key="12">
    <source>
        <dbReference type="Proteomes" id="UP000010483"/>
    </source>
</evidence>
<keyword evidence="5 8" id="KW-0067">ATP-binding</keyword>
<dbReference type="InterPro" id="IPR017441">
    <property type="entry name" value="Protein_kinase_ATP_BS"/>
</dbReference>
<dbReference type="Pfam" id="PF00069">
    <property type="entry name" value="Pkinase"/>
    <property type="match status" value="1"/>
</dbReference>
<evidence type="ECO:0000256" key="7">
    <source>
        <dbReference type="ARBA" id="ARBA00048679"/>
    </source>
</evidence>
<protein>
    <recommendedName>
        <fullName evidence="8">Serine/threonine-protein kinase B</fullName>
        <ecNumber evidence="8">2.7.11.1</ecNumber>
    </recommendedName>
</protein>
<comment type="similarity">
    <text evidence="8">Belongs to the protein kinase superfamily. Ser/Thr protein kinase family.</text>
</comment>
<evidence type="ECO:0000256" key="2">
    <source>
        <dbReference type="ARBA" id="ARBA00022679"/>
    </source>
</evidence>
<sequence>MIVSYCVNPSCKQPENNPNLKQCRACGSELILHNRYRALKKIGKGGFGATFLGMDLSLPGNPFCVIKQLRPTFDDPDTFSMALDLFEREAKTLGKIDHPQIPRLLDYFEDQKKFYLVQTLIKGVTLQKEVKRYGPLNENATKRFLTEILPVLRYVHSIKMIHRDIKPANIIRREQDNKLVLIDFGAVKDQVNTQLAVNNYGQTAFTQFAVGTMGFAPPEQLAMRPVYASDIYALGSTCLFLLTAKAPKDILCDEITGELLWEEEIKISENFAKILKKMLEVDLRYRYKTVDEVINDLDMMPYDVELQQGLVKNPRKIVDQQKKNVDDSYEGADSGNRSTATSRLAMAIRARKSRQGKSKSILPTNITPETLLSSYAMGRDDFSHECFNNFNLSNASLPRVNFHHAKFIKTNFEDANLVEANFYHADFSRARLVRANLTKAHLFKAELQYADFRNANLTGANLEGANLYKANLCGANLTDANIDDIQLQEAETNWATIFPDGKKRLW</sequence>
<dbReference type="Proteomes" id="UP000010483">
    <property type="component" value="Chromosome"/>
</dbReference>
<evidence type="ECO:0000256" key="4">
    <source>
        <dbReference type="ARBA" id="ARBA00022777"/>
    </source>
</evidence>
<dbReference type="GO" id="GO:0005524">
    <property type="term" value="F:ATP binding"/>
    <property type="evidence" value="ECO:0007669"/>
    <property type="project" value="UniProtKB-UniRule"/>
</dbReference>
<feature type="binding site" evidence="9">
    <location>
        <position position="67"/>
    </location>
    <ligand>
        <name>ATP</name>
        <dbReference type="ChEBI" id="CHEBI:30616"/>
    </ligand>
</feature>
<evidence type="ECO:0000256" key="1">
    <source>
        <dbReference type="ARBA" id="ARBA00022527"/>
    </source>
</evidence>
<dbReference type="EC" id="2.7.11.1" evidence="8"/>
<evidence type="ECO:0000256" key="5">
    <source>
        <dbReference type="ARBA" id="ARBA00022840"/>
    </source>
</evidence>